<dbReference type="GO" id="GO:0016740">
    <property type="term" value="F:transferase activity"/>
    <property type="evidence" value="ECO:0007669"/>
    <property type="project" value="UniProtKB-KW"/>
</dbReference>
<proteinExistence type="predicted"/>
<dbReference type="AlphaFoldDB" id="A0A0A1XDW3"/>
<reference evidence="1" key="1">
    <citation type="submission" date="2014-11" db="EMBL/GenBank/DDBJ databases">
        <authorList>
            <person name="Geib S."/>
        </authorList>
    </citation>
    <scope>NUCLEOTIDE SEQUENCE</scope>
</reference>
<accession>A0A0A1XDW3</accession>
<evidence type="ECO:0000313" key="1">
    <source>
        <dbReference type="EMBL" id="JAD09594.1"/>
    </source>
</evidence>
<protein>
    <submittedName>
        <fullName evidence="1">UDP-glucuronosyltransferase 2A1</fullName>
    </submittedName>
</protein>
<keyword evidence="1" id="KW-0808">Transferase</keyword>
<organism evidence="1">
    <name type="scientific">Zeugodacus cucurbitae</name>
    <name type="common">Melon fruit fly</name>
    <name type="synonym">Bactrocera cucurbitae</name>
    <dbReference type="NCBI Taxonomy" id="28588"/>
    <lineage>
        <taxon>Eukaryota</taxon>
        <taxon>Metazoa</taxon>
        <taxon>Ecdysozoa</taxon>
        <taxon>Arthropoda</taxon>
        <taxon>Hexapoda</taxon>
        <taxon>Insecta</taxon>
        <taxon>Pterygota</taxon>
        <taxon>Neoptera</taxon>
        <taxon>Endopterygota</taxon>
        <taxon>Diptera</taxon>
        <taxon>Brachycera</taxon>
        <taxon>Muscomorpha</taxon>
        <taxon>Tephritoidea</taxon>
        <taxon>Tephritidae</taxon>
        <taxon>Zeugodacus</taxon>
        <taxon>Zeugodacus</taxon>
    </lineage>
</organism>
<sequence>MTLVVENKCWKSASASKLGRPHLNYDEGSQRLKRKLAFELSTEREHNIQLLVRAAAVSANKSNKSDMTYVLKECSSSSSRTSEIIKKLRFNEPLQLRELRV</sequence>
<dbReference type="EMBL" id="GBXI01004698">
    <property type="protein sequence ID" value="JAD09594.1"/>
    <property type="molecule type" value="Transcribed_RNA"/>
</dbReference>
<name>A0A0A1XDW3_ZEUCU</name>
<gene>
    <name evidence="1" type="primary">UGT2A1</name>
    <name evidence="1" type="ORF">g.7093</name>
</gene>
<reference evidence="1" key="2">
    <citation type="journal article" date="2015" name="Gigascience">
        <title>Reconstructing a comprehensive transcriptome assembly of a white-pupal translocated strain of the pest fruit fly Bactrocera cucurbitae.</title>
        <authorList>
            <person name="Sim S.B."/>
            <person name="Calla B."/>
            <person name="Hall B."/>
            <person name="DeRego T."/>
            <person name="Geib S.M."/>
        </authorList>
    </citation>
    <scope>NUCLEOTIDE SEQUENCE</scope>
</reference>